<dbReference type="InterPro" id="IPR032675">
    <property type="entry name" value="LRR_dom_sf"/>
</dbReference>
<dbReference type="RefSeq" id="XP_012652133.1">
    <property type="nucleotide sequence ID" value="XM_012796679.1"/>
</dbReference>
<name>W7XKY4_TETTS</name>
<dbReference type="SUPFAM" id="SSF52047">
    <property type="entry name" value="RNI-like"/>
    <property type="match status" value="1"/>
</dbReference>
<evidence type="ECO:0008006" key="3">
    <source>
        <dbReference type="Google" id="ProtNLM"/>
    </source>
</evidence>
<dbReference type="AlphaFoldDB" id="W7XKY4"/>
<keyword evidence="2" id="KW-1185">Reference proteome</keyword>
<proteinExistence type="predicted"/>
<reference evidence="2" key="1">
    <citation type="journal article" date="2006" name="PLoS Biol.">
        <title>Macronuclear genome sequence of the ciliate Tetrahymena thermophila, a model eukaryote.</title>
        <authorList>
            <person name="Eisen J.A."/>
            <person name="Coyne R.S."/>
            <person name="Wu M."/>
            <person name="Wu D."/>
            <person name="Thiagarajan M."/>
            <person name="Wortman J.R."/>
            <person name="Badger J.H."/>
            <person name="Ren Q."/>
            <person name="Amedeo P."/>
            <person name="Jones K.M."/>
            <person name="Tallon L.J."/>
            <person name="Delcher A.L."/>
            <person name="Salzberg S.L."/>
            <person name="Silva J.C."/>
            <person name="Haas B.J."/>
            <person name="Majoros W.H."/>
            <person name="Farzad M."/>
            <person name="Carlton J.M."/>
            <person name="Smith R.K. Jr."/>
            <person name="Garg J."/>
            <person name="Pearlman R.E."/>
            <person name="Karrer K.M."/>
            <person name="Sun L."/>
            <person name="Manning G."/>
            <person name="Elde N.C."/>
            <person name="Turkewitz A.P."/>
            <person name="Asai D.J."/>
            <person name="Wilkes D.E."/>
            <person name="Wang Y."/>
            <person name="Cai H."/>
            <person name="Collins K."/>
            <person name="Stewart B.A."/>
            <person name="Lee S.R."/>
            <person name="Wilamowska K."/>
            <person name="Weinberg Z."/>
            <person name="Ruzzo W.L."/>
            <person name="Wloga D."/>
            <person name="Gaertig J."/>
            <person name="Frankel J."/>
            <person name="Tsao C.-C."/>
            <person name="Gorovsky M.A."/>
            <person name="Keeling P.J."/>
            <person name="Waller R.F."/>
            <person name="Patron N.J."/>
            <person name="Cherry J.M."/>
            <person name="Stover N.A."/>
            <person name="Krieger C.J."/>
            <person name="del Toro C."/>
            <person name="Ryder H.F."/>
            <person name="Williamson S.C."/>
            <person name="Barbeau R.A."/>
            <person name="Hamilton E.P."/>
            <person name="Orias E."/>
        </authorList>
    </citation>
    <scope>NUCLEOTIDE SEQUENCE [LARGE SCALE GENOMIC DNA]</scope>
    <source>
        <strain evidence="2">SB210</strain>
    </source>
</reference>
<organism evidence="1 2">
    <name type="scientific">Tetrahymena thermophila (strain SB210)</name>
    <dbReference type="NCBI Taxonomy" id="312017"/>
    <lineage>
        <taxon>Eukaryota</taxon>
        <taxon>Sar</taxon>
        <taxon>Alveolata</taxon>
        <taxon>Ciliophora</taxon>
        <taxon>Intramacronucleata</taxon>
        <taxon>Oligohymenophorea</taxon>
        <taxon>Hymenostomatida</taxon>
        <taxon>Tetrahymenina</taxon>
        <taxon>Tetrahymenidae</taxon>
        <taxon>Tetrahymena</taxon>
    </lineage>
</organism>
<dbReference type="Gene3D" id="3.80.10.10">
    <property type="entry name" value="Ribonuclease Inhibitor"/>
    <property type="match status" value="1"/>
</dbReference>
<dbReference type="EMBL" id="GG662762">
    <property type="protein sequence ID" value="EWS75344.1"/>
    <property type="molecule type" value="Genomic_DNA"/>
</dbReference>
<evidence type="ECO:0000313" key="1">
    <source>
        <dbReference type="EMBL" id="EWS75344.1"/>
    </source>
</evidence>
<dbReference type="InParanoid" id="W7XKY4"/>
<evidence type="ECO:0000313" key="2">
    <source>
        <dbReference type="Proteomes" id="UP000009168"/>
    </source>
</evidence>
<dbReference type="GeneID" id="24441488"/>
<gene>
    <name evidence="1" type="ORF">TTHERM_001034409</name>
</gene>
<dbReference type="Proteomes" id="UP000009168">
    <property type="component" value="Unassembled WGS sequence"/>
</dbReference>
<sequence>MQLIKALFRQNDNSSDQSKYLTEENIKFLFWYDRDNANDINNKMKQISQNNHLKSIVLEFIDRFDLAQNFEKYINYLSSCQNLVDVNINLRNCKIEDTQLQNICLAIEKLQNLKVLKLNVGDNQILQGDTEENQISKMIQNMPQIESLSFNFMFVFNSGNKVTQIIKTISNLQKIVHLDVVFWAVALTNDQATSIGQCLNKMINLKYLYLDFKATRIQHNVINNYFQQVFPNLQNLISLRVDLRALGFSVNKRSLFKIMRLMNIQVLC</sequence>
<accession>W7XKY4</accession>
<protein>
    <recommendedName>
        <fullName evidence="3">Kinase domain protein</fullName>
    </recommendedName>
</protein>
<dbReference type="KEGG" id="tet:TTHERM_001034409"/>